<keyword evidence="2" id="KW-0472">Membrane</keyword>
<keyword evidence="2" id="KW-1133">Transmembrane helix</keyword>
<dbReference type="Gene3D" id="3.10.450.240">
    <property type="match status" value="1"/>
</dbReference>
<protein>
    <submittedName>
        <fullName evidence="5">Tim44 domain-containing protein</fullName>
    </submittedName>
</protein>
<keyword evidence="3" id="KW-0732">Signal</keyword>
<dbReference type="EMBL" id="BAABWH010000001">
    <property type="protein sequence ID" value="GAA6144106.1"/>
    <property type="molecule type" value="Genomic_DNA"/>
</dbReference>
<name>A0ABP9ZVE5_9GAMM</name>
<proteinExistence type="predicted"/>
<evidence type="ECO:0000256" key="1">
    <source>
        <dbReference type="SAM" id="MobiDB-lite"/>
    </source>
</evidence>
<feature type="compositionally biased region" description="Polar residues" evidence="1">
    <location>
        <begin position="36"/>
        <end position="56"/>
    </location>
</feature>
<dbReference type="InterPro" id="IPR032710">
    <property type="entry name" value="NTF2-like_dom_sf"/>
</dbReference>
<feature type="region of interest" description="Disordered" evidence="1">
    <location>
        <begin position="125"/>
        <end position="151"/>
    </location>
</feature>
<evidence type="ECO:0000313" key="5">
    <source>
        <dbReference type="EMBL" id="GAA6144106.1"/>
    </source>
</evidence>
<sequence length="276" mass="29429">MKTVLTLVSAMILMMGMVSEAHAKRFGSGGFGKTKSVPTQQRTAPSKQNDNASGTAQAAPAKGGLAGGMMGGMLGGLLAGGLFAYLLGSGAFEGIQFMDILLLGLAAFVIIRLLRGMAGGQQRQAASANGSPINQHFQSSEPVAGGSTGPSVDLPDDFDADAFTQGALDHYKLVQQAWNEGNLDLIREYVSTDLFDALAAQRNRLMVAPQTEVLDLSAEIVRCEESATHREISILFRGRCKDEIEKSEDGIFDIWHLERDLSDADAPWIIVGIQVE</sequence>
<keyword evidence="2" id="KW-0812">Transmembrane</keyword>
<organism evidence="5 6">
    <name type="scientific">Thalassolituus maritimus</name>
    <dbReference type="NCBI Taxonomy" id="484498"/>
    <lineage>
        <taxon>Bacteria</taxon>
        <taxon>Pseudomonadati</taxon>
        <taxon>Pseudomonadota</taxon>
        <taxon>Gammaproteobacteria</taxon>
        <taxon>Oceanospirillales</taxon>
        <taxon>Oceanospirillaceae</taxon>
        <taxon>Thalassolituus</taxon>
    </lineage>
</organism>
<dbReference type="SUPFAM" id="SSF54427">
    <property type="entry name" value="NTF2-like"/>
    <property type="match status" value="1"/>
</dbReference>
<feature type="chain" id="PRO_5046967130" evidence="3">
    <location>
        <begin position="24"/>
        <end position="276"/>
    </location>
</feature>
<dbReference type="SMART" id="SM00978">
    <property type="entry name" value="Tim44"/>
    <property type="match status" value="1"/>
</dbReference>
<reference evidence="5 6" key="1">
    <citation type="submission" date="2024-04" db="EMBL/GenBank/DDBJ databases">
        <title>Draft genome sequence of Thalassolituus maritimus NBRC 116585.</title>
        <authorList>
            <person name="Miyakawa T."/>
            <person name="Kusuya Y."/>
            <person name="Miura T."/>
        </authorList>
    </citation>
    <scope>NUCLEOTIDE SEQUENCE [LARGE SCALE GENOMIC DNA]</scope>
    <source>
        <strain evidence="5 6">5NW40-0001</strain>
    </source>
</reference>
<feature type="transmembrane region" description="Helical" evidence="2">
    <location>
        <begin position="100"/>
        <end position="118"/>
    </location>
</feature>
<evidence type="ECO:0000259" key="4">
    <source>
        <dbReference type="SMART" id="SM00978"/>
    </source>
</evidence>
<dbReference type="Pfam" id="PF04280">
    <property type="entry name" value="Tim44"/>
    <property type="match status" value="1"/>
</dbReference>
<dbReference type="InterPro" id="IPR007379">
    <property type="entry name" value="Tim44-like_dom"/>
</dbReference>
<feature type="region of interest" description="Disordered" evidence="1">
    <location>
        <begin position="29"/>
        <end position="58"/>
    </location>
</feature>
<evidence type="ECO:0000313" key="6">
    <source>
        <dbReference type="Proteomes" id="UP001481413"/>
    </source>
</evidence>
<feature type="signal peptide" evidence="3">
    <location>
        <begin position="1"/>
        <end position="23"/>
    </location>
</feature>
<dbReference type="PANTHER" id="PTHR41542">
    <property type="entry name" value="BLL5807 PROTEIN"/>
    <property type="match status" value="1"/>
</dbReference>
<gene>
    <name evidence="5" type="ORF">NBRC116585_02230</name>
</gene>
<dbReference type="RefSeq" id="WP_353293051.1">
    <property type="nucleotide sequence ID" value="NZ_BAABWH010000001.1"/>
</dbReference>
<keyword evidence="6" id="KW-1185">Reference proteome</keyword>
<dbReference type="Proteomes" id="UP001481413">
    <property type="component" value="Unassembled WGS sequence"/>
</dbReference>
<evidence type="ECO:0000256" key="3">
    <source>
        <dbReference type="SAM" id="SignalP"/>
    </source>
</evidence>
<feature type="transmembrane region" description="Helical" evidence="2">
    <location>
        <begin position="69"/>
        <end position="88"/>
    </location>
</feature>
<feature type="domain" description="Tim44-like" evidence="4">
    <location>
        <begin position="144"/>
        <end position="275"/>
    </location>
</feature>
<feature type="compositionally biased region" description="Polar residues" evidence="1">
    <location>
        <begin position="125"/>
        <end position="141"/>
    </location>
</feature>
<dbReference type="PANTHER" id="PTHR41542:SF1">
    <property type="entry name" value="BLL5807 PROTEIN"/>
    <property type="match status" value="1"/>
</dbReference>
<evidence type="ECO:0000256" key="2">
    <source>
        <dbReference type="SAM" id="Phobius"/>
    </source>
</evidence>
<accession>A0ABP9ZVE5</accession>
<comment type="caution">
    <text evidence="5">The sequence shown here is derived from an EMBL/GenBank/DDBJ whole genome shotgun (WGS) entry which is preliminary data.</text>
</comment>